<keyword evidence="1" id="KW-0614">Plasmid</keyword>
<accession>C0R8B5</accession>
<dbReference type="Proteomes" id="UP000006163">
    <property type="component" value="Plasmid VS116_cp32-2-7"/>
</dbReference>
<evidence type="ECO:0000313" key="2">
    <source>
        <dbReference type="Proteomes" id="UP000006163"/>
    </source>
</evidence>
<geneLocation type="plasmid" evidence="1 2">
    <name>VS116_cp32-2-7</name>
</geneLocation>
<dbReference type="EMBL" id="CP001434">
    <property type="protein sequence ID" value="ACN52735.1"/>
    <property type="molecule type" value="Genomic_DNA"/>
</dbReference>
<dbReference type="HOGENOM" id="CLU_199554_0_0_12"/>
<sequence>MKKIVLLDNKKNNKEFTIDSSNSNNIKTKNSKKFEKLNFDMKAIYRNLESFIFVIY</sequence>
<reference evidence="1 2" key="1">
    <citation type="journal article" date="2012" name="J. Bacteriol.">
        <title>Whole-Genome Sequences of Borrelia bissettii, Borrelia valaisiana, and Borrelia spielmanii.</title>
        <authorList>
            <person name="Schutzer S.E."/>
            <person name="Fraser-Liggett C.M."/>
            <person name="Qiu W.G."/>
            <person name="Kraiczy P."/>
            <person name="Mongodin E.F."/>
            <person name="Dunn J.J."/>
            <person name="Luft B.J."/>
            <person name="Casjens S.R."/>
        </authorList>
    </citation>
    <scope>NUCLEOTIDE SEQUENCE [LARGE SCALE GENOMIC DNA]</scope>
    <source>
        <strain evidence="1 2">VS116</strain>
        <plasmid evidence="1">VS116_cp32-2-7</plasmid>
    </source>
</reference>
<keyword evidence="2" id="KW-1185">Reference proteome</keyword>
<proteinExistence type="predicted"/>
<organism evidence="1 2">
    <name type="scientific">Borreliella valaisiana VS116</name>
    <dbReference type="NCBI Taxonomy" id="445987"/>
    <lineage>
        <taxon>Bacteria</taxon>
        <taxon>Pseudomonadati</taxon>
        <taxon>Spirochaetota</taxon>
        <taxon>Spirochaetia</taxon>
        <taxon>Spirochaetales</taxon>
        <taxon>Borreliaceae</taxon>
        <taxon>Borreliella</taxon>
    </lineage>
</organism>
<dbReference type="AlphaFoldDB" id="C0R8B5"/>
<name>C0R8B5_BORVA</name>
<evidence type="ECO:0000313" key="1">
    <source>
        <dbReference type="EMBL" id="ACN52735.1"/>
    </source>
</evidence>
<protein>
    <submittedName>
        <fullName evidence="1">Uncharacterized protein</fullName>
    </submittedName>
</protein>
<gene>
    <name evidence="1" type="ORF">BVAVS116_O0004</name>
</gene>